<dbReference type="SUPFAM" id="SSF103473">
    <property type="entry name" value="MFS general substrate transporter"/>
    <property type="match status" value="1"/>
</dbReference>
<keyword evidence="3 6" id="KW-0812">Transmembrane</keyword>
<feature type="transmembrane region" description="Helical" evidence="6">
    <location>
        <begin position="15"/>
        <end position="40"/>
    </location>
</feature>
<sequence length="410" mass="41687">MTAVRPAAARRLRSLYAAVGVSSLGDGMFAAAVPLATAVLTRDPSAVALVGAAEMLPWLVVTPFAGALVDRWPHRATMIISDAARAVCMAALAVMIAAGWASVPALAVIAASAMVGYTFHNIAQQHVVADLTERDPATLHTANGRIGAAFSAGRSLTGPPAGSALFAWLAWSPFAVNAATFAASAALVATLPPDEPRTDADRVREPLLRSIASGAGWLARHRVLRLLCALVIVGNLMYAAALSTLVLYAQDVLKVSTAAYGFMLSAGAVGSIAINLVAGPIIKRLGELRTQMIVMAAQVIAWLTIAATTHAVVAAAALTLAYAGTGLGGVAIVGARQRLTPPDLLGRVVSAFRTFGTGASPLGAVLGGVLALRFGLAAPLWAAGIALAVATLVAAPVLLRATDSDHNAAP</sequence>
<dbReference type="InterPro" id="IPR011701">
    <property type="entry name" value="MFS"/>
</dbReference>
<evidence type="ECO:0000256" key="6">
    <source>
        <dbReference type="SAM" id="Phobius"/>
    </source>
</evidence>
<dbReference type="CDD" id="cd06173">
    <property type="entry name" value="MFS_MefA_like"/>
    <property type="match status" value="1"/>
</dbReference>
<proteinExistence type="predicted"/>
<comment type="subcellular location">
    <subcellularLocation>
        <location evidence="1">Cell membrane</location>
        <topology evidence="1">Multi-pass membrane protein</topology>
    </subcellularLocation>
</comment>
<dbReference type="RefSeq" id="WP_386779186.1">
    <property type="nucleotide sequence ID" value="NZ_JBHTLE010000019.1"/>
</dbReference>
<feature type="domain" description="Major facilitator superfamily (MFS) profile" evidence="7">
    <location>
        <begin position="11"/>
        <end position="402"/>
    </location>
</feature>
<evidence type="ECO:0000256" key="2">
    <source>
        <dbReference type="ARBA" id="ARBA00022475"/>
    </source>
</evidence>
<dbReference type="AlphaFoldDB" id="A0A8J7KHC3"/>
<reference evidence="8" key="1">
    <citation type="submission" date="2020-11" db="EMBL/GenBank/DDBJ databases">
        <title>Sequencing the genomes of 1000 actinobacteria strains.</title>
        <authorList>
            <person name="Klenk H.-P."/>
        </authorList>
    </citation>
    <scope>NUCLEOTIDE SEQUENCE</scope>
    <source>
        <strain evidence="8">DSM 45356</strain>
    </source>
</reference>
<keyword evidence="5 6" id="KW-0472">Membrane</keyword>
<dbReference type="PROSITE" id="PS50850">
    <property type="entry name" value="MFS"/>
    <property type="match status" value="1"/>
</dbReference>
<keyword evidence="4 6" id="KW-1133">Transmembrane helix</keyword>
<feature type="transmembrane region" description="Helical" evidence="6">
    <location>
        <begin position="355"/>
        <end position="374"/>
    </location>
</feature>
<feature type="transmembrane region" description="Helical" evidence="6">
    <location>
        <begin position="90"/>
        <end position="111"/>
    </location>
</feature>
<dbReference type="Proteomes" id="UP000622552">
    <property type="component" value="Unassembled WGS sequence"/>
</dbReference>
<keyword evidence="2" id="KW-1003">Cell membrane</keyword>
<evidence type="ECO:0000256" key="5">
    <source>
        <dbReference type="ARBA" id="ARBA00023136"/>
    </source>
</evidence>
<organism evidence="8 9">
    <name type="scientific">Longispora fulva</name>
    <dbReference type="NCBI Taxonomy" id="619741"/>
    <lineage>
        <taxon>Bacteria</taxon>
        <taxon>Bacillati</taxon>
        <taxon>Actinomycetota</taxon>
        <taxon>Actinomycetes</taxon>
        <taxon>Micromonosporales</taxon>
        <taxon>Micromonosporaceae</taxon>
        <taxon>Longispora</taxon>
    </lineage>
</organism>
<dbReference type="PANTHER" id="PTHR23513:SF6">
    <property type="entry name" value="MAJOR FACILITATOR SUPERFAMILY ASSOCIATED DOMAIN-CONTAINING PROTEIN"/>
    <property type="match status" value="1"/>
</dbReference>
<evidence type="ECO:0000259" key="7">
    <source>
        <dbReference type="PROSITE" id="PS50850"/>
    </source>
</evidence>
<dbReference type="PANTHER" id="PTHR23513">
    <property type="entry name" value="INTEGRAL MEMBRANE EFFLUX PROTEIN-RELATED"/>
    <property type="match status" value="1"/>
</dbReference>
<dbReference type="Gene3D" id="1.20.1250.20">
    <property type="entry name" value="MFS general substrate transporter like domains"/>
    <property type="match status" value="1"/>
</dbReference>
<evidence type="ECO:0000313" key="8">
    <source>
        <dbReference type="EMBL" id="MBG6138345.1"/>
    </source>
</evidence>
<comment type="caution">
    <text evidence="8">The sequence shown here is derived from an EMBL/GenBank/DDBJ whole genome shotgun (WGS) entry which is preliminary data.</text>
</comment>
<evidence type="ECO:0000256" key="4">
    <source>
        <dbReference type="ARBA" id="ARBA00022989"/>
    </source>
</evidence>
<evidence type="ECO:0000313" key="9">
    <source>
        <dbReference type="Proteomes" id="UP000622552"/>
    </source>
</evidence>
<dbReference type="Pfam" id="PF07690">
    <property type="entry name" value="MFS_1"/>
    <property type="match status" value="1"/>
</dbReference>
<accession>A0A8J7KHC3</accession>
<feature type="transmembrane region" description="Helical" evidence="6">
    <location>
        <begin position="226"/>
        <end position="248"/>
    </location>
</feature>
<evidence type="ECO:0000256" key="1">
    <source>
        <dbReference type="ARBA" id="ARBA00004651"/>
    </source>
</evidence>
<keyword evidence="9" id="KW-1185">Reference proteome</keyword>
<dbReference type="EMBL" id="JADOUF010000001">
    <property type="protein sequence ID" value="MBG6138345.1"/>
    <property type="molecule type" value="Genomic_DNA"/>
</dbReference>
<dbReference type="InterPro" id="IPR020846">
    <property type="entry name" value="MFS_dom"/>
</dbReference>
<feature type="transmembrane region" description="Helical" evidence="6">
    <location>
        <begin position="46"/>
        <end position="69"/>
    </location>
</feature>
<evidence type="ECO:0000256" key="3">
    <source>
        <dbReference type="ARBA" id="ARBA00022692"/>
    </source>
</evidence>
<dbReference type="InterPro" id="IPR036259">
    <property type="entry name" value="MFS_trans_sf"/>
</dbReference>
<name>A0A8J7KHC3_9ACTN</name>
<feature type="transmembrane region" description="Helical" evidence="6">
    <location>
        <begin position="260"/>
        <end position="278"/>
    </location>
</feature>
<dbReference type="GO" id="GO:0005886">
    <property type="term" value="C:plasma membrane"/>
    <property type="evidence" value="ECO:0007669"/>
    <property type="project" value="UniProtKB-SubCell"/>
</dbReference>
<protein>
    <submittedName>
        <fullName evidence="8">MFS family permease</fullName>
    </submittedName>
</protein>
<dbReference type="GO" id="GO:0022857">
    <property type="term" value="F:transmembrane transporter activity"/>
    <property type="evidence" value="ECO:0007669"/>
    <property type="project" value="InterPro"/>
</dbReference>
<feature type="transmembrane region" description="Helical" evidence="6">
    <location>
        <begin position="380"/>
        <end position="399"/>
    </location>
</feature>
<gene>
    <name evidence="8" type="ORF">IW245_004539</name>
</gene>
<feature type="transmembrane region" description="Helical" evidence="6">
    <location>
        <begin position="165"/>
        <end position="189"/>
    </location>
</feature>